<dbReference type="UniPathway" id="UPA00359">
    <property type="reaction ID" value="UER00482"/>
</dbReference>
<dbReference type="GO" id="GO:0009244">
    <property type="term" value="P:lipopolysaccharide core region biosynthetic process"/>
    <property type="evidence" value="ECO:0007669"/>
    <property type="project" value="TreeGrafter"/>
</dbReference>
<evidence type="ECO:0000256" key="9">
    <source>
        <dbReference type="ARBA" id="ARBA00022777"/>
    </source>
</evidence>
<evidence type="ECO:0000256" key="2">
    <source>
        <dbReference type="ARBA" id="ARBA00004870"/>
    </source>
</evidence>
<dbReference type="GO" id="GO:0009245">
    <property type="term" value="P:lipid A biosynthetic process"/>
    <property type="evidence" value="ECO:0007669"/>
    <property type="project" value="UniProtKB-UniRule"/>
</dbReference>
<keyword evidence="11 13" id="KW-0443">Lipid metabolism</keyword>
<dbReference type="EC" id="2.7.1.130" evidence="3 13"/>
<sequence length="336" mass="37590">MKLQRAWYQITVAPILWLLLPLHALFVVSSFIRRQRYRWWPPQKLQVPVVVVGNISVGGTGKTPVTLAIVDYLRAQGQRPAIVSRGYGGKGPFPLSVDGNTAPQSCGDEPRLLAERSGVPVVVAPNRVAAAQQVLADFPDTTVIISDDGLQHYRLARQFEIAVIDGSRGVGNGWRLPIGPLREPLKRLQQVDAVIVNGKLETSVTSPKLSHENYVMRLVPQAWRRVTDNKVVDELPKGRTLALAGIGNPERFFATVRSIEARSFATRAYLDHQQYSGADREQLKAYEVLLMTEKDATKWRSIAHQHCYYLPVTASLPEAFWQQLSSKLASYQHEPR</sequence>
<keyword evidence="9 13" id="KW-0418">Kinase</keyword>
<keyword evidence="14" id="KW-1133">Transmembrane helix</keyword>
<evidence type="ECO:0000256" key="10">
    <source>
        <dbReference type="ARBA" id="ARBA00022840"/>
    </source>
</evidence>
<organism evidence="15 16">
    <name type="scientific">Pseudidiomarina piscicola</name>
    <dbReference type="NCBI Taxonomy" id="2614830"/>
    <lineage>
        <taxon>Bacteria</taxon>
        <taxon>Pseudomonadati</taxon>
        <taxon>Pseudomonadota</taxon>
        <taxon>Gammaproteobacteria</taxon>
        <taxon>Alteromonadales</taxon>
        <taxon>Idiomarinaceae</taxon>
        <taxon>Pseudidiomarina</taxon>
    </lineage>
</organism>
<evidence type="ECO:0000256" key="5">
    <source>
        <dbReference type="ARBA" id="ARBA00022516"/>
    </source>
</evidence>
<feature type="transmembrane region" description="Helical" evidence="14">
    <location>
        <begin position="6"/>
        <end position="28"/>
    </location>
</feature>
<dbReference type="Proteomes" id="UP000481517">
    <property type="component" value="Unassembled WGS sequence"/>
</dbReference>
<evidence type="ECO:0000313" key="16">
    <source>
        <dbReference type="Proteomes" id="UP000481517"/>
    </source>
</evidence>
<keyword evidence="16" id="KW-1185">Reference proteome</keyword>
<proteinExistence type="inferred from homology"/>
<dbReference type="SUPFAM" id="SSF52540">
    <property type="entry name" value="P-loop containing nucleoside triphosphate hydrolases"/>
    <property type="match status" value="1"/>
</dbReference>
<evidence type="ECO:0000256" key="1">
    <source>
        <dbReference type="ARBA" id="ARBA00002274"/>
    </source>
</evidence>
<dbReference type="Pfam" id="PF02606">
    <property type="entry name" value="LpxK"/>
    <property type="match status" value="1"/>
</dbReference>
<keyword evidence="14" id="KW-0812">Transmembrane</keyword>
<evidence type="ECO:0000256" key="12">
    <source>
        <dbReference type="ARBA" id="ARBA00029757"/>
    </source>
</evidence>
<evidence type="ECO:0000256" key="6">
    <source>
        <dbReference type="ARBA" id="ARBA00022556"/>
    </source>
</evidence>
<protein>
    <recommendedName>
        <fullName evidence="4 13">Tetraacyldisaccharide 4'-kinase</fullName>
        <ecNumber evidence="3 13">2.7.1.130</ecNumber>
    </recommendedName>
    <alternativeName>
        <fullName evidence="12 13">Lipid A 4'-kinase</fullName>
    </alternativeName>
</protein>
<name>A0A6S6WQX7_9GAMM</name>
<feature type="binding site" evidence="13">
    <location>
        <begin position="56"/>
        <end position="63"/>
    </location>
    <ligand>
        <name>ATP</name>
        <dbReference type="ChEBI" id="CHEBI:30616"/>
    </ligand>
</feature>
<dbReference type="HAMAP" id="MF_00409">
    <property type="entry name" value="LpxK"/>
    <property type="match status" value="1"/>
</dbReference>
<evidence type="ECO:0000256" key="11">
    <source>
        <dbReference type="ARBA" id="ARBA00023098"/>
    </source>
</evidence>
<dbReference type="PANTHER" id="PTHR42724">
    <property type="entry name" value="TETRAACYLDISACCHARIDE 4'-KINASE"/>
    <property type="match status" value="1"/>
</dbReference>
<evidence type="ECO:0000256" key="7">
    <source>
        <dbReference type="ARBA" id="ARBA00022679"/>
    </source>
</evidence>
<dbReference type="EMBL" id="CADCXY010000001">
    <property type="protein sequence ID" value="CAB0150255.1"/>
    <property type="molecule type" value="Genomic_DNA"/>
</dbReference>
<reference evidence="15 16" key="1">
    <citation type="submission" date="2020-02" db="EMBL/GenBank/DDBJ databases">
        <authorList>
            <person name="Rodrigo-Torres L."/>
            <person name="Arahal R. D."/>
            <person name="Lucena T."/>
        </authorList>
    </citation>
    <scope>NUCLEOTIDE SEQUENCE [LARGE SCALE GENOMIC DNA]</scope>
    <source>
        <strain evidence="15 16">CECT 9734</strain>
    </source>
</reference>
<comment type="pathway">
    <text evidence="2 13">Glycolipid biosynthesis; lipid IV(A) biosynthesis; lipid IV(A) from (3R)-3-hydroxytetradecanoyl-[acyl-carrier-protein] and UDP-N-acetyl-alpha-D-glucosamine: step 6/6.</text>
</comment>
<dbReference type="RefSeq" id="WP_173919806.1">
    <property type="nucleotide sequence ID" value="NZ_CADCXY010000001.1"/>
</dbReference>
<keyword evidence="7 13" id="KW-0808">Transferase</keyword>
<dbReference type="GO" id="GO:0005524">
    <property type="term" value="F:ATP binding"/>
    <property type="evidence" value="ECO:0007669"/>
    <property type="project" value="UniProtKB-UniRule"/>
</dbReference>
<keyword evidence="8 13" id="KW-0547">Nucleotide-binding</keyword>
<keyword evidence="10 13" id="KW-0067">ATP-binding</keyword>
<evidence type="ECO:0000256" key="3">
    <source>
        <dbReference type="ARBA" id="ARBA00012071"/>
    </source>
</evidence>
<keyword evidence="6 13" id="KW-0441">Lipid A biosynthesis</keyword>
<evidence type="ECO:0000313" key="15">
    <source>
        <dbReference type="EMBL" id="CAB0150255.1"/>
    </source>
</evidence>
<comment type="catalytic activity">
    <reaction evidence="13">
        <text>a lipid A disaccharide + ATP = a lipid IVA + ADP + H(+)</text>
        <dbReference type="Rhea" id="RHEA:67840"/>
        <dbReference type="ChEBI" id="CHEBI:15378"/>
        <dbReference type="ChEBI" id="CHEBI:30616"/>
        <dbReference type="ChEBI" id="CHEBI:176343"/>
        <dbReference type="ChEBI" id="CHEBI:176425"/>
        <dbReference type="ChEBI" id="CHEBI:456216"/>
        <dbReference type="EC" id="2.7.1.130"/>
    </reaction>
</comment>
<dbReference type="NCBIfam" id="TIGR00682">
    <property type="entry name" value="lpxK"/>
    <property type="match status" value="1"/>
</dbReference>
<keyword evidence="5 13" id="KW-0444">Lipid biosynthesis</keyword>
<accession>A0A6S6WQX7</accession>
<evidence type="ECO:0000256" key="13">
    <source>
        <dbReference type="HAMAP-Rule" id="MF_00409"/>
    </source>
</evidence>
<dbReference type="PANTHER" id="PTHR42724:SF1">
    <property type="entry name" value="TETRAACYLDISACCHARIDE 4'-KINASE, MITOCHONDRIAL-RELATED"/>
    <property type="match status" value="1"/>
</dbReference>
<dbReference type="GO" id="GO:0009029">
    <property type="term" value="F:lipid-A 4'-kinase activity"/>
    <property type="evidence" value="ECO:0007669"/>
    <property type="project" value="UniProtKB-UniRule"/>
</dbReference>
<dbReference type="AlphaFoldDB" id="A0A6S6WQX7"/>
<gene>
    <name evidence="13 15" type="primary">lpxK</name>
    <name evidence="15" type="ORF">PSI9734_00810</name>
</gene>
<comment type="similarity">
    <text evidence="13">Belongs to the LpxK family.</text>
</comment>
<keyword evidence="14" id="KW-0472">Membrane</keyword>
<comment type="function">
    <text evidence="1 13">Transfers the gamma-phosphate of ATP to the 4'-position of a tetraacyldisaccharide 1-phosphate intermediate (termed DS-1-P) to form tetraacyldisaccharide 1,4'-bis-phosphate (lipid IVA).</text>
</comment>
<dbReference type="InterPro" id="IPR027417">
    <property type="entry name" value="P-loop_NTPase"/>
</dbReference>
<evidence type="ECO:0000256" key="4">
    <source>
        <dbReference type="ARBA" id="ARBA00016436"/>
    </source>
</evidence>
<evidence type="ECO:0000256" key="8">
    <source>
        <dbReference type="ARBA" id="ARBA00022741"/>
    </source>
</evidence>
<dbReference type="GO" id="GO:0005886">
    <property type="term" value="C:plasma membrane"/>
    <property type="evidence" value="ECO:0007669"/>
    <property type="project" value="TreeGrafter"/>
</dbReference>
<dbReference type="InterPro" id="IPR003758">
    <property type="entry name" value="LpxK"/>
</dbReference>
<dbReference type="CDD" id="cd01983">
    <property type="entry name" value="SIMIBI"/>
    <property type="match status" value="1"/>
</dbReference>
<evidence type="ECO:0000256" key="14">
    <source>
        <dbReference type="SAM" id="Phobius"/>
    </source>
</evidence>